<evidence type="ECO:0000313" key="8">
    <source>
        <dbReference type="EMBL" id="MFC0865175.1"/>
    </source>
</evidence>
<feature type="domain" description="Probable transposase IS891/IS1136/IS1341" evidence="6">
    <location>
        <begin position="184"/>
        <end position="300"/>
    </location>
</feature>
<protein>
    <submittedName>
        <fullName evidence="8">RNA-guided endonuclease InsQ/TnpB family protein</fullName>
    </submittedName>
</protein>
<evidence type="ECO:0000256" key="3">
    <source>
        <dbReference type="ARBA" id="ARBA00023125"/>
    </source>
</evidence>
<comment type="caution">
    <text evidence="8">The sequence shown here is derived from an EMBL/GenBank/DDBJ whole genome shotgun (WGS) entry which is preliminary data.</text>
</comment>
<accession>A0ABV6UAF2</accession>
<evidence type="ECO:0000256" key="5">
    <source>
        <dbReference type="SAM" id="MobiDB-lite"/>
    </source>
</evidence>
<comment type="similarity">
    <text evidence="1">In the C-terminal section; belongs to the transposase 35 family.</text>
</comment>
<evidence type="ECO:0000256" key="4">
    <source>
        <dbReference type="ARBA" id="ARBA00023172"/>
    </source>
</evidence>
<evidence type="ECO:0000256" key="1">
    <source>
        <dbReference type="ARBA" id="ARBA00008761"/>
    </source>
</evidence>
<keyword evidence="4" id="KW-0233">DNA recombination</keyword>
<evidence type="ECO:0000259" key="7">
    <source>
        <dbReference type="Pfam" id="PF07282"/>
    </source>
</evidence>
<evidence type="ECO:0000256" key="2">
    <source>
        <dbReference type="ARBA" id="ARBA00022578"/>
    </source>
</evidence>
<evidence type="ECO:0000313" key="9">
    <source>
        <dbReference type="Proteomes" id="UP001589870"/>
    </source>
</evidence>
<feature type="compositionally biased region" description="Basic and acidic residues" evidence="5">
    <location>
        <begin position="215"/>
        <end position="234"/>
    </location>
</feature>
<keyword evidence="8" id="KW-0540">Nuclease</keyword>
<organism evidence="8 9">
    <name type="scientific">Sphaerimonospora cavernae</name>
    <dbReference type="NCBI Taxonomy" id="1740611"/>
    <lineage>
        <taxon>Bacteria</taxon>
        <taxon>Bacillati</taxon>
        <taxon>Actinomycetota</taxon>
        <taxon>Actinomycetes</taxon>
        <taxon>Streptosporangiales</taxon>
        <taxon>Streptosporangiaceae</taxon>
        <taxon>Sphaerimonospora</taxon>
    </lineage>
</organism>
<reference evidence="8 9" key="1">
    <citation type="submission" date="2024-09" db="EMBL/GenBank/DDBJ databases">
        <authorList>
            <person name="Sun Q."/>
            <person name="Mori K."/>
        </authorList>
    </citation>
    <scope>NUCLEOTIDE SEQUENCE [LARGE SCALE GENOMIC DNA]</scope>
    <source>
        <strain evidence="8 9">TBRC 1851</strain>
    </source>
</reference>
<dbReference type="InterPro" id="IPR001959">
    <property type="entry name" value="Transposase"/>
</dbReference>
<keyword evidence="8" id="KW-0255">Endonuclease</keyword>
<dbReference type="GO" id="GO:0004519">
    <property type="term" value="F:endonuclease activity"/>
    <property type="evidence" value="ECO:0007669"/>
    <property type="project" value="UniProtKB-KW"/>
</dbReference>
<feature type="region of interest" description="Disordered" evidence="5">
    <location>
        <begin position="215"/>
        <end position="249"/>
    </location>
</feature>
<keyword evidence="3" id="KW-0238">DNA-binding</keyword>
<dbReference type="NCBIfam" id="NF040570">
    <property type="entry name" value="guided_TnpB"/>
    <property type="match status" value="1"/>
</dbReference>
<feature type="region of interest" description="Disordered" evidence="5">
    <location>
        <begin position="402"/>
        <end position="422"/>
    </location>
</feature>
<dbReference type="InterPro" id="IPR010095">
    <property type="entry name" value="Cas12f1-like_TNB"/>
</dbReference>
<dbReference type="EMBL" id="JBHMQT010000052">
    <property type="protein sequence ID" value="MFC0865175.1"/>
    <property type="molecule type" value="Genomic_DNA"/>
</dbReference>
<keyword evidence="9" id="KW-1185">Reference proteome</keyword>
<dbReference type="RefSeq" id="WP_394303213.1">
    <property type="nucleotide sequence ID" value="NZ_JBHMQT010000052.1"/>
</dbReference>
<evidence type="ECO:0000259" key="6">
    <source>
        <dbReference type="Pfam" id="PF01385"/>
    </source>
</evidence>
<proteinExistence type="inferred from homology"/>
<feature type="compositionally biased region" description="Basic residues" evidence="5">
    <location>
        <begin position="413"/>
        <end position="422"/>
    </location>
</feature>
<feature type="compositionally biased region" description="Basic residues" evidence="5">
    <location>
        <begin position="235"/>
        <end position="249"/>
    </location>
</feature>
<name>A0ABV6UAF2_9ACTN</name>
<feature type="domain" description="Cas12f1-like TNB" evidence="7">
    <location>
        <begin position="327"/>
        <end position="394"/>
    </location>
</feature>
<dbReference type="Pfam" id="PF01385">
    <property type="entry name" value="OrfB_IS605"/>
    <property type="match status" value="1"/>
</dbReference>
<keyword evidence="2" id="KW-0815">Transposition</keyword>
<keyword evidence="8" id="KW-0378">Hydrolase</keyword>
<dbReference type="Pfam" id="PF07282">
    <property type="entry name" value="Cas12f1-like_TNB"/>
    <property type="match status" value="1"/>
</dbReference>
<sequence>MELVKQTRAHVARLDLSAAQVAVLDGQAHTARALWNLLHEYFTFRQGRFATLKDCDEAIRAARREIDWMGRLPAQAAQAVLKTYRQAWANFFNPDHPAGRPTFKARFRSRPAVDVPQARDLQIKRVNRRWGTVSLPKAGRVRFRWTKDLPGVTRGGPAGRITGARLVKAADGWHIVFRTETLVVPAPPARPGRTVGIDRGITVALALSDGTMREHGPWLSNGEKEHLRRLEKKSARQRRTRTPGRPASKRLSRTYDQIARLRATAKRRAVDWQHQTTTELADTFSVIVVEDLQITNMVRSAKGTIEAPGRNVRQKAGLNRAITGEAWGRTVTLLEYKTRDRGGLVVKVPAPGTSQTCHQCGHRDPACRDGTRFSCANPACGWTGHADTNAAINIRNAAGTAVSGRGDLGVTRSAKRQPPRAA</sequence>
<dbReference type="Proteomes" id="UP001589870">
    <property type="component" value="Unassembled WGS sequence"/>
</dbReference>
<gene>
    <name evidence="8" type="ORF">ACFHYQ_23040</name>
</gene>